<dbReference type="AlphaFoldDB" id="A0A3M0K3R8"/>
<feature type="compositionally biased region" description="Basic and acidic residues" evidence="1">
    <location>
        <begin position="138"/>
        <end position="152"/>
    </location>
</feature>
<keyword evidence="3" id="KW-1185">Reference proteome</keyword>
<evidence type="ECO:0000313" key="3">
    <source>
        <dbReference type="Proteomes" id="UP000269221"/>
    </source>
</evidence>
<sequence length="158" mass="17489">MLLEMEMAAVARSSFGAVTVSTGATLGPVPDLLCITRSEVIYLQESTSQAFRFREFFKWSRFLECPILQGGPCWSLTHYKVFLSSPAMLFCELQAGFLTISSIAEADLIPTTGPIPRGSFSKVIPHAGDVQWKTADQPGKDVKEDNQLRRGEQWLTEG</sequence>
<organism evidence="2 3">
    <name type="scientific">Hirundo rustica rustica</name>
    <dbReference type="NCBI Taxonomy" id="333673"/>
    <lineage>
        <taxon>Eukaryota</taxon>
        <taxon>Metazoa</taxon>
        <taxon>Chordata</taxon>
        <taxon>Craniata</taxon>
        <taxon>Vertebrata</taxon>
        <taxon>Euteleostomi</taxon>
        <taxon>Archelosauria</taxon>
        <taxon>Archosauria</taxon>
        <taxon>Dinosauria</taxon>
        <taxon>Saurischia</taxon>
        <taxon>Theropoda</taxon>
        <taxon>Coelurosauria</taxon>
        <taxon>Aves</taxon>
        <taxon>Neognathae</taxon>
        <taxon>Neoaves</taxon>
        <taxon>Telluraves</taxon>
        <taxon>Australaves</taxon>
        <taxon>Passeriformes</taxon>
        <taxon>Sylvioidea</taxon>
        <taxon>Hirundinidae</taxon>
        <taxon>Hirundo</taxon>
    </lineage>
</organism>
<accession>A0A3M0K3R8</accession>
<comment type="caution">
    <text evidence="2">The sequence shown here is derived from an EMBL/GenBank/DDBJ whole genome shotgun (WGS) entry which is preliminary data.</text>
</comment>
<evidence type="ECO:0000256" key="1">
    <source>
        <dbReference type="SAM" id="MobiDB-lite"/>
    </source>
</evidence>
<gene>
    <name evidence="2" type="ORF">DUI87_21690</name>
</gene>
<proteinExistence type="predicted"/>
<name>A0A3M0K3R8_HIRRU</name>
<reference evidence="2 3" key="1">
    <citation type="submission" date="2018-07" db="EMBL/GenBank/DDBJ databases">
        <title>A high quality draft genome assembly of the barn swallow (H. rustica rustica).</title>
        <authorList>
            <person name="Formenti G."/>
            <person name="Chiara M."/>
            <person name="Poveda L."/>
            <person name="Francoijs K.-J."/>
            <person name="Bonisoli-Alquati A."/>
            <person name="Canova L."/>
            <person name="Gianfranceschi L."/>
            <person name="Horner D.S."/>
            <person name="Saino N."/>
        </authorList>
    </citation>
    <scope>NUCLEOTIDE SEQUENCE [LARGE SCALE GENOMIC DNA]</scope>
    <source>
        <strain evidence="2">Chelidonia</strain>
        <tissue evidence="2">Blood</tissue>
    </source>
</reference>
<dbReference type="Proteomes" id="UP000269221">
    <property type="component" value="Unassembled WGS sequence"/>
</dbReference>
<protein>
    <submittedName>
        <fullName evidence="2">Uncharacterized protein</fullName>
    </submittedName>
</protein>
<feature type="region of interest" description="Disordered" evidence="1">
    <location>
        <begin position="134"/>
        <end position="158"/>
    </location>
</feature>
<evidence type="ECO:0000313" key="2">
    <source>
        <dbReference type="EMBL" id="RMC01677.1"/>
    </source>
</evidence>
<dbReference type="EMBL" id="QRBI01000136">
    <property type="protein sequence ID" value="RMC01677.1"/>
    <property type="molecule type" value="Genomic_DNA"/>
</dbReference>